<gene>
    <name evidence="1" type="ORF">PV327_010989</name>
</gene>
<dbReference type="EMBL" id="JAQQBR010001850">
    <property type="protein sequence ID" value="KAK0159521.1"/>
    <property type="molecule type" value="Genomic_DNA"/>
</dbReference>
<sequence length="185" mass="21062">SLHVYKSETIQKYVNYVANPYISAHVSGSDDGNNTGSIFLTFHRTVEWSDNYQIHVKFVNDQGTPSPELNSTVNNLCDQLDIEHDNRQIFSYENIFGLHGLHCPISEGDVKDKIDVIPFDWPDQHTFATDRHCGIYDYQVTLSKCDSSDCKILIVSGVKSYFSAEFCSDYEIVHENLDIVQSIDN</sequence>
<keyword evidence="2" id="KW-1185">Reference proteome</keyword>
<evidence type="ECO:0000313" key="1">
    <source>
        <dbReference type="EMBL" id="KAK0159521.1"/>
    </source>
</evidence>
<proteinExistence type="predicted"/>
<dbReference type="Proteomes" id="UP001168972">
    <property type="component" value="Unassembled WGS sequence"/>
</dbReference>
<evidence type="ECO:0000313" key="2">
    <source>
        <dbReference type="Proteomes" id="UP001168972"/>
    </source>
</evidence>
<dbReference type="AlphaFoldDB" id="A0AA39C7U2"/>
<reference evidence="1" key="1">
    <citation type="journal article" date="2023" name="bioRxiv">
        <title>Scaffold-level genome assemblies of two parasitoid biocontrol wasps reveal the parthenogenesis mechanism and an associated novel virus.</title>
        <authorList>
            <person name="Inwood S."/>
            <person name="Skelly J."/>
            <person name="Guhlin J."/>
            <person name="Harrop T."/>
            <person name="Goldson S."/>
            <person name="Dearden P."/>
        </authorList>
    </citation>
    <scope>NUCLEOTIDE SEQUENCE</scope>
    <source>
        <strain evidence="1">Lincoln</strain>
        <tissue evidence="1">Whole body</tissue>
    </source>
</reference>
<protein>
    <submittedName>
        <fullName evidence="1">Uncharacterized protein</fullName>
    </submittedName>
</protein>
<organism evidence="1 2">
    <name type="scientific">Microctonus hyperodae</name>
    <name type="common">Parasitoid wasp</name>
    <dbReference type="NCBI Taxonomy" id="165561"/>
    <lineage>
        <taxon>Eukaryota</taxon>
        <taxon>Metazoa</taxon>
        <taxon>Ecdysozoa</taxon>
        <taxon>Arthropoda</taxon>
        <taxon>Hexapoda</taxon>
        <taxon>Insecta</taxon>
        <taxon>Pterygota</taxon>
        <taxon>Neoptera</taxon>
        <taxon>Endopterygota</taxon>
        <taxon>Hymenoptera</taxon>
        <taxon>Apocrita</taxon>
        <taxon>Ichneumonoidea</taxon>
        <taxon>Braconidae</taxon>
        <taxon>Euphorinae</taxon>
        <taxon>Microctonus</taxon>
    </lineage>
</organism>
<feature type="non-terminal residue" evidence="1">
    <location>
        <position position="185"/>
    </location>
</feature>
<name>A0AA39C7U2_MICHY</name>
<comment type="caution">
    <text evidence="1">The sequence shown here is derived from an EMBL/GenBank/DDBJ whole genome shotgun (WGS) entry which is preliminary data.</text>
</comment>
<accession>A0AA39C7U2</accession>
<reference evidence="1" key="2">
    <citation type="submission" date="2023-03" db="EMBL/GenBank/DDBJ databases">
        <authorList>
            <person name="Inwood S.N."/>
            <person name="Skelly J.G."/>
            <person name="Guhlin J."/>
            <person name="Harrop T.W.R."/>
            <person name="Goldson S.G."/>
            <person name="Dearden P.K."/>
        </authorList>
    </citation>
    <scope>NUCLEOTIDE SEQUENCE</scope>
    <source>
        <strain evidence="1">Lincoln</strain>
        <tissue evidence="1">Whole body</tissue>
    </source>
</reference>